<evidence type="ECO:0000256" key="1">
    <source>
        <dbReference type="ARBA" id="ARBA00022679"/>
    </source>
</evidence>
<reference evidence="4 5" key="1">
    <citation type="journal article" date="2012" name="J. Bacteriol.">
        <title>Genome Sequence of Blastococcus saxobsidens DD2, a Stone-Inhabiting Bacterium.</title>
        <authorList>
            <person name="Chouaia B."/>
            <person name="Crotti E."/>
            <person name="Brusetti L."/>
            <person name="Daffonchio D."/>
            <person name="Essoussi I."/>
            <person name="Nouioui I."/>
            <person name="Sbissi I."/>
            <person name="Ghodhbane-Gtari F."/>
            <person name="Gtari M."/>
            <person name="Vacherie B."/>
            <person name="Barbe V."/>
            <person name="Medigue C."/>
            <person name="Gury J."/>
            <person name="Pujic P."/>
            <person name="Normand P."/>
        </authorList>
    </citation>
    <scope>NUCLEOTIDE SEQUENCE [LARGE SCALE GENOMIC DNA]</scope>
    <source>
        <strain evidence="4 5">DD2</strain>
    </source>
</reference>
<gene>
    <name evidence="4" type="ordered locus">BLASA_4362</name>
</gene>
<evidence type="ECO:0000313" key="4">
    <source>
        <dbReference type="EMBL" id="CCG05179.1"/>
    </source>
</evidence>
<dbReference type="Proteomes" id="UP000007517">
    <property type="component" value="Chromosome"/>
</dbReference>
<sequence>MVPGDAVIPAMRMVPGDADGVSAMPRQDGPGSLQPVLRIRPAADVDAPRVAALHGASVAASVRATGRVKEHPGSYADRLVAYIESVRSPRHVLLYAELWRKPVGFALLGPPSRKAEADGRAVGELCQLHVLPTRRRRYIGSALHAAALRWWRHTGEEEAWSTVRDDNVPARRFLDHHGWQLTDPARDLAGAVPWLTYRLPLTRIG</sequence>
<dbReference type="InterPro" id="IPR016181">
    <property type="entry name" value="Acyl_CoA_acyltransferase"/>
</dbReference>
<dbReference type="InterPro" id="IPR050832">
    <property type="entry name" value="Bact_Acetyltransf"/>
</dbReference>
<reference evidence="5" key="2">
    <citation type="submission" date="2012-02" db="EMBL/GenBank/DDBJ databases">
        <title>Complete genome sequence of Blastococcus saxobsidens strain DD2.</title>
        <authorList>
            <person name="Genoscope."/>
        </authorList>
    </citation>
    <scope>NUCLEOTIDE SEQUENCE [LARGE SCALE GENOMIC DNA]</scope>
    <source>
        <strain evidence="5">DD2</strain>
    </source>
</reference>
<dbReference type="CDD" id="cd04301">
    <property type="entry name" value="NAT_SF"/>
    <property type="match status" value="1"/>
</dbReference>
<feature type="domain" description="N-acetyltransferase" evidence="3">
    <location>
        <begin position="37"/>
        <end position="202"/>
    </location>
</feature>
<dbReference type="Gene3D" id="3.40.630.30">
    <property type="match status" value="1"/>
</dbReference>
<dbReference type="KEGG" id="bsd:BLASA_4362"/>
<dbReference type="Pfam" id="PF00583">
    <property type="entry name" value="Acetyltransf_1"/>
    <property type="match status" value="1"/>
</dbReference>
<dbReference type="PANTHER" id="PTHR43877">
    <property type="entry name" value="AMINOALKYLPHOSPHONATE N-ACETYLTRANSFERASE-RELATED-RELATED"/>
    <property type="match status" value="1"/>
</dbReference>
<dbReference type="GO" id="GO:0016747">
    <property type="term" value="F:acyltransferase activity, transferring groups other than amino-acyl groups"/>
    <property type="evidence" value="ECO:0007669"/>
    <property type="project" value="InterPro"/>
</dbReference>
<dbReference type="eggNOG" id="COG0456">
    <property type="taxonomic scope" value="Bacteria"/>
</dbReference>
<keyword evidence="1 4" id="KW-0808">Transferase</keyword>
<dbReference type="PROSITE" id="PS51186">
    <property type="entry name" value="GNAT"/>
    <property type="match status" value="1"/>
</dbReference>
<evidence type="ECO:0000313" key="5">
    <source>
        <dbReference type="Proteomes" id="UP000007517"/>
    </source>
</evidence>
<protein>
    <submittedName>
        <fullName evidence="4">Putative GCN5-related N-acetyltransferase</fullName>
    </submittedName>
</protein>
<dbReference type="AlphaFoldDB" id="H6RNN1"/>
<name>H6RNN1_BLASD</name>
<evidence type="ECO:0000259" key="3">
    <source>
        <dbReference type="PROSITE" id="PS51186"/>
    </source>
</evidence>
<dbReference type="HOGENOM" id="CLU_1335380_0_0_11"/>
<organism evidence="4 5">
    <name type="scientific">Blastococcus saxobsidens (strain DD2)</name>
    <dbReference type="NCBI Taxonomy" id="1146883"/>
    <lineage>
        <taxon>Bacteria</taxon>
        <taxon>Bacillati</taxon>
        <taxon>Actinomycetota</taxon>
        <taxon>Actinomycetes</taxon>
        <taxon>Geodermatophilales</taxon>
        <taxon>Geodermatophilaceae</taxon>
        <taxon>Blastococcus</taxon>
    </lineage>
</organism>
<dbReference type="SUPFAM" id="SSF55729">
    <property type="entry name" value="Acyl-CoA N-acyltransferases (Nat)"/>
    <property type="match status" value="1"/>
</dbReference>
<keyword evidence="2" id="KW-0012">Acyltransferase</keyword>
<dbReference type="EMBL" id="FO117623">
    <property type="protein sequence ID" value="CCG05179.1"/>
    <property type="molecule type" value="Genomic_DNA"/>
</dbReference>
<keyword evidence="5" id="KW-1185">Reference proteome</keyword>
<evidence type="ECO:0000256" key="2">
    <source>
        <dbReference type="ARBA" id="ARBA00023315"/>
    </source>
</evidence>
<proteinExistence type="predicted"/>
<accession>H6RNN1</accession>
<dbReference type="InterPro" id="IPR000182">
    <property type="entry name" value="GNAT_dom"/>
</dbReference>